<dbReference type="AlphaFoldDB" id="A0A1N7PMW3"/>
<dbReference type="STRING" id="484498.SAMN05421686_11090"/>
<dbReference type="RefSeq" id="WP_076517385.1">
    <property type="nucleotide sequence ID" value="NZ_FTOH01000010.1"/>
</dbReference>
<dbReference type="EMBL" id="FTOH01000010">
    <property type="protein sequence ID" value="SIT11719.1"/>
    <property type="molecule type" value="Genomic_DNA"/>
</dbReference>
<dbReference type="Pfam" id="PF13302">
    <property type="entry name" value="Acetyltransf_3"/>
    <property type="match status" value="1"/>
</dbReference>
<protein>
    <submittedName>
        <fullName evidence="2">Ribosomal-protein-alanine N-acetyltransferase</fullName>
    </submittedName>
</protein>
<sequence>MSWNFETEHFLIRLPVSDEDGTALFKLLSQDSAVAHIPRLPMTVEAQALDELRRIAMRFETREAAFWLIERKSDGDVIARIGIQYINWMMLNAQLQWELSAECGLEELQEVLPVIVGYLSQDLHLHRLEMRLRTGSENHSNMLVELGFSREGTLPSQQEFEGEDIDLDVYSLLKGELKA</sequence>
<dbReference type="PANTHER" id="PTHR43441">
    <property type="entry name" value="RIBOSOMAL-PROTEIN-SERINE ACETYLTRANSFERASE"/>
    <property type="match status" value="1"/>
</dbReference>
<dbReference type="InterPro" id="IPR051908">
    <property type="entry name" value="Ribosomal_N-acetyltransferase"/>
</dbReference>
<dbReference type="PANTHER" id="PTHR43441:SF11">
    <property type="entry name" value="RIBOSOMAL-PROTEIN-SERINE ACETYLTRANSFERASE"/>
    <property type="match status" value="1"/>
</dbReference>
<gene>
    <name evidence="2" type="ORF">SAMN05421686_11090</name>
</gene>
<feature type="domain" description="N-acetyltransferase" evidence="1">
    <location>
        <begin position="15"/>
        <end position="148"/>
    </location>
</feature>
<dbReference type="GO" id="GO:0008999">
    <property type="term" value="F:protein-N-terminal-alanine acetyltransferase activity"/>
    <property type="evidence" value="ECO:0007669"/>
    <property type="project" value="TreeGrafter"/>
</dbReference>
<dbReference type="Gene3D" id="3.40.630.30">
    <property type="match status" value="1"/>
</dbReference>
<dbReference type="InterPro" id="IPR000182">
    <property type="entry name" value="GNAT_dom"/>
</dbReference>
<accession>A0A1N7PMW3</accession>
<reference evidence="3" key="1">
    <citation type="submission" date="2017-01" db="EMBL/GenBank/DDBJ databases">
        <authorList>
            <person name="Varghese N."/>
            <person name="Submissions S."/>
        </authorList>
    </citation>
    <scope>NUCLEOTIDE SEQUENCE [LARGE SCALE GENOMIC DNA]</scope>
    <source>
        <strain evidence="3">DSM 24913</strain>
    </source>
</reference>
<proteinExistence type="predicted"/>
<dbReference type="GO" id="GO:0005737">
    <property type="term" value="C:cytoplasm"/>
    <property type="evidence" value="ECO:0007669"/>
    <property type="project" value="TreeGrafter"/>
</dbReference>
<keyword evidence="2" id="KW-0808">Transferase</keyword>
<organism evidence="2 3">
    <name type="scientific">Thalassolituus maritimus</name>
    <dbReference type="NCBI Taxonomy" id="484498"/>
    <lineage>
        <taxon>Bacteria</taxon>
        <taxon>Pseudomonadati</taxon>
        <taxon>Pseudomonadota</taxon>
        <taxon>Gammaproteobacteria</taxon>
        <taxon>Oceanospirillales</taxon>
        <taxon>Oceanospirillaceae</taxon>
        <taxon>Thalassolituus</taxon>
    </lineage>
</organism>
<keyword evidence="3" id="KW-1185">Reference proteome</keyword>
<dbReference type="GO" id="GO:1990189">
    <property type="term" value="F:protein N-terminal-serine acetyltransferase activity"/>
    <property type="evidence" value="ECO:0007669"/>
    <property type="project" value="TreeGrafter"/>
</dbReference>
<dbReference type="SUPFAM" id="SSF55729">
    <property type="entry name" value="Acyl-CoA N-acyltransferases (Nat)"/>
    <property type="match status" value="1"/>
</dbReference>
<name>A0A1N7PMW3_9GAMM</name>
<dbReference type="Proteomes" id="UP000185639">
    <property type="component" value="Unassembled WGS sequence"/>
</dbReference>
<evidence type="ECO:0000313" key="3">
    <source>
        <dbReference type="Proteomes" id="UP000185639"/>
    </source>
</evidence>
<evidence type="ECO:0000313" key="2">
    <source>
        <dbReference type="EMBL" id="SIT11719.1"/>
    </source>
</evidence>
<evidence type="ECO:0000259" key="1">
    <source>
        <dbReference type="Pfam" id="PF13302"/>
    </source>
</evidence>
<dbReference type="OrthoDB" id="9801669at2"/>
<dbReference type="InterPro" id="IPR016181">
    <property type="entry name" value="Acyl_CoA_acyltransferase"/>
</dbReference>